<dbReference type="Pfam" id="PF14534">
    <property type="entry name" value="DUF4440"/>
    <property type="match status" value="1"/>
</dbReference>
<evidence type="ECO:0000259" key="1">
    <source>
        <dbReference type="Pfam" id="PF14534"/>
    </source>
</evidence>
<dbReference type="InterPro" id="IPR032710">
    <property type="entry name" value="NTF2-like_dom_sf"/>
</dbReference>
<dbReference type="InterPro" id="IPR027843">
    <property type="entry name" value="DUF4440"/>
</dbReference>
<sequence>MKINSFNFLTALTCLLLLCFNNEYDAQQKLLQRSSTLKNNIMMTTENEIKIFFDRYVDYWNNHDMEMWGSLFTEDTDFITWSGTWYKSKNDNQKNHQKAHQILQEQQQNMTYELRDIKIKMLSPYIAIVHATWVWPNFKTNQRTENRSGRLTMVLVKTIDNWLIKATQNTRTDKIVE</sequence>
<evidence type="ECO:0000313" key="2">
    <source>
        <dbReference type="EMBL" id="MEI5985888.1"/>
    </source>
</evidence>
<dbReference type="RefSeq" id="WP_134776545.1">
    <property type="nucleotide sequence ID" value="NZ_JAYLLN010000037.1"/>
</dbReference>
<proteinExistence type="predicted"/>
<gene>
    <name evidence="2" type="ORF">VJ786_13365</name>
</gene>
<dbReference type="Proteomes" id="UP001363035">
    <property type="component" value="Unassembled WGS sequence"/>
</dbReference>
<dbReference type="SUPFAM" id="SSF54427">
    <property type="entry name" value="NTF2-like"/>
    <property type="match status" value="1"/>
</dbReference>
<dbReference type="Gene3D" id="3.10.450.50">
    <property type="match status" value="1"/>
</dbReference>
<feature type="domain" description="DUF4440" evidence="1">
    <location>
        <begin position="53"/>
        <end position="164"/>
    </location>
</feature>
<evidence type="ECO:0000313" key="3">
    <source>
        <dbReference type="Proteomes" id="UP001363035"/>
    </source>
</evidence>
<dbReference type="NCBIfam" id="TIGR02246">
    <property type="entry name" value="SgcJ/EcaC family oxidoreductase"/>
    <property type="match status" value="1"/>
</dbReference>
<dbReference type="InterPro" id="IPR011944">
    <property type="entry name" value="Steroid_delta5-4_isomerase"/>
</dbReference>
<reference evidence="2 3" key="1">
    <citation type="submission" date="2024-01" db="EMBL/GenBank/DDBJ databases">
        <title>Sphingobacterium tenebrionis sp. nov., a novel endophyte isolated from tenebrio molitor intestines.</title>
        <authorList>
            <person name="Zhang C."/>
        </authorList>
    </citation>
    <scope>NUCLEOTIDE SEQUENCE [LARGE SCALE GENOMIC DNA]</scope>
    <source>
        <strain evidence="2 3">PU5-4</strain>
    </source>
</reference>
<keyword evidence="3" id="KW-1185">Reference proteome</keyword>
<comment type="caution">
    <text evidence="2">The sequence shown here is derived from an EMBL/GenBank/DDBJ whole genome shotgun (WGS) entry which is preliminary data.</text>
</comment>
<protein>
    <submittedName>
        <fullName evidence="2">SgcJ/EcaC family oxidoreductase</fullName>
    </submittedName>
</protein>
<dbReference type="EMBL" id="JAYLLN010000037">
    <property type="protein sequence ID" value="MEI5985888.1"/>
    <property type="molecule type" value="Genomic_DNA"/>
</dbReference>
<organism evidence="2 3">
    <name type="scientific">Sphingobacterium tenebrionis</name>
    <dbReference type="NCBI Taxonomy" id="3111775"/>
    <lineage>
        <taxon>Bacteria</taxon>
        <taxon>Pseudomonadati</taxon>
        <taxon>Bacteroidota</taxon>
        <taxon>Sphingobacteriia</taxon>
        <taxon>Sphingobacteriales</taxon>
        <taxon>Sphingobacteriaceae</taxon>
        <taxon>Sphingobacterium</taxon>
    </lineage>
</organism>
<name>A0ABU8I8J7_9SPHI</name>
<accession>A0ABU8I8J7</accession>